<dbReference type="KEGG" id="vg:65131676"/>
<evidence type="ECO:0000313" key="3">
    <source>
        <dbReference type="Proteomes" id="UP000594004"/>
    </source>
</evidence>
<evidence type="ECO:0000313" key="2">
    <source>
        <dbReference type="EMBL" id="QOR57528.1"/>
    </source>
</evidence>
<reference evidence="2 3" key="1">
    <citation type="submission" date="2020-07" db="EMBL/GenBank/DDBJ databases">
        <title>Taxonomic proposal: Crassvirales, a new order of highly abundant and diverse bacterial viruses.</title>
        <authorList>
            <person name="Shkoporov A.N."/>
            <person name="Stockdale S.R."/>
            <person name="Guerin E."/>
            <person name="Ross R.P."/>
            <person name="Hill C."/>
        </authorList>
    </citation>
    <scope>NUCLEOTIDE SEQUENCE [LARGE SCALE GENOMIC DNA]</scope>
</reference>
<evidence type="ECO:0000256" key="1">
    <source>
        <dbReference type="SAM" id="MobiDB-lite"/>
    </source>
</evidence>
<dbReference type="GeneID" id="65131676"/>
<dbReference type="RefSeq" id="YP_010113168.1">
    <property type="nucleotide sequence ID" value="NC_055900.1"/>
</dbReference>
<dbReference type="EMBL" id="MT774407">
    <property type="protein sequence ID" value="QOR57528.1"/>
    <property type="molecule type" value="Genomic_DNA"/>
</dbReference>
<accession>A0A7M1RT77</accession>
<protein>
    <submittedName>
        <fullName evidence="2">DNA double-strand break repair protein</fullName>
    </submittedName>
</protein>
<organism evidence="2 3">
    <name type="scientific">uncultured phage cr125_1</name>
    <dbReference type="NCBI Taxonomy" id="2772091"/>
    <lineage>
        <taxon>Viruses</taxon>
        <taxon>Duplodnaviria</taxon>
        <taxon>Heunggongvirae</taxon>
        <taxon>Uroviricota</taxon>
        <taxon>Caudoviricetes</taxon>
        <taxon>Crassvirales</taxon>
        <taxon>Suoliviridae</taxon>
        <taxon>Uncouvirinae</taxon>
        <taxon>Aurodevirus</taxon>
        <taxon>Aurodevirus hominis</taxon>
    </lineage>
</organism>
<keyword evidence="3" id="KW-1185">Reference proteome</keyword>
<feature type="compositionally biased region" description="Acidic residues" evidence="1">
    <location>
        <begin position="83"/>
        <end position="94"/>
    </location>
</feature>
<sequence>MLNDNYNHKKEFTPITIDIMNKEETILSYLDSLKGVLSAFYALKGKDSLTMKELEEFLEMQKDFYKQHTQEEDEIPWNTNLNTEEDEPITEDLQ</sequence>
<name>A0A7M1RT77_9CAUD</name>
<proteinExistence type="predicted"/>
<dbReference type="Proteomes" id="UP000594004">
    <property type="component" value="Segment"/>
</dbReference>
<feature type="region of interest" description="Disordered" evidence="1">
    <location>
        <begin position="69"/>
        <end position="94"/>
    </location>
</feature>